<evidence type="ECO:0000259" key="4">
    <source>
        <dbReference type="Pfam" id="PF00891"/>
    </source>
</evidence>
<dbReference type="GO" id="GO:0032259">
    <property type="term" value="P:methylation"/>
    <property type="evidence" value="ECO:0007669"/>
    <property type="project" value="UniProtKB-KW"/>
</dbReference>
<dbReference type="InterPro" id="IPR001077">
    <property type="entry name" value="COMT_C"/>
</dbReference>
<evidence type="ECO:0000313" key="6">
    <source>
        <dbReference type="Proteomes" id="UP000310760"/>
    </source>
</evidence>
<protein>
    <submittedName>
        <fullName evidence="5">Methyltransferase domain-containing protein</fullName>
    </submittedName>
</protein>
<dbReference type="InterPro" id="IPR016461">
    <property type="entry name" value="COMT-like"/>
</dbReference>
<name>A0A4S2FHR8_9BACT</name>
<dbReference type="SUPFAM" id="SSF53335">
    <property type="entry name" value="S-adenosyl-L-methionine-dependent methyltransferases"/>
    <property type="match status" value="1"/>
</dbReference>
<dbReference type="CDD" id="cd02440">
    <property type="entry name" value="AdoMet_MTases"/>
    <property type="match status" value="1"/>
</dbReference>
<dbReference type="GO" id="GO:0008171">
    <property type="term" value="F:O-methyltransferase activity"/>
    <property type="evidence" value="ECO:0007669"/>
    <property type="project" value="InterPro"/>
</dbReference>
<accession>A0A4S2FHR8</accession>
<proteinExistence type="predicted"/>
<dbReference type="Proteomes" id="UP000310760">
    <property type="component" value="Unassembled WGS sequence"/>
</dbReference>
<dbReference type="PROSITE" id="PS51683">
    <property type="entry name" value="SAM_OMT_II"/>
    <property type="match status" value="1"/>
</dbReference>
<dbReference type="AlphaFoldDB" id="A0A4S2FHR8"/>
<gene>
    <name evidence="5" type="ORF">E5339_16715</name>
</gene>
<dbReference type="EMBL" id="SRYJ01000041">
    <property type="protein sequence ID" value="TGY68388.1"/>
    <property type="molecule type" value="Genomic_DNA"/>
</dbReference>
<dbReference type="Gene3D" id="3.40.50.150">
    <property type="entry name" value="Vaccinia Virus protein VP39"/>
    <property type="match status" value="1"/>
</dbReference>
<sequence length="344" mass="38621">MEQIRKNRMNNLRELLNNIWVVSPLKIVAMSIEHGLWDYIAEQGGKVYISDVLTAFSWKERPFACITGVFVDLGLAVQRGQILGLTPISRKWLVKTSTDYIGDFIIRANTLAKAYDGHLETLMAEDVPDKTMCTQTKNAFGGDISMAETFAKSMDAMTREFANEILERIKVENIKKCLDVGAGLGAMTNIISERQPSAEITVLELPGVAQLLQNKVNSFTFNKQFKVIGADWRDIRNHIDSNEKFDLIILSQILHEEKREDAKRLIEICANLLSPNGQLAIIGFLDDTSFLTHLFTLNLLMELGSDNITEPEISSVAQHCGVFLQTAYISSTSGRMLWLGRKCE</sequence>
<evidence type="ECO:0000256" key="3">
    <source>
        <dbReference type="ARBA" id="ARBA00022691"/>
    </source>
</evidence>
<keyword evidence="3" id="KW-0949">S-adenosyl-L-methionine</keyword>
<evidence type="ECO:0000256" key="2">
    <source>
        <dbReference type="ARBA" id="ARBA00022679"/>
    </source>
</evidence>
<feature type="domain" description="O-methyltransferase C-terminal" evidence="4">
    <location>
        <begin position="143"/>
        <end position="319"/>
    </location>
</feature>
<keyword evidence="2 5" id="KW-0808">Transferase</keyword>
<organism evidence="5 6">
    <name type="scientific">Phocaeicola sartorii</name>
    <dbReference type="NCBI Taxonomy" id="671267"/>
    <lineage>
        <taxon>Bacteria</taxon>
        <taxon>Pseudomonadati</taxon>
        <taxon>Bacteroidota</taxon>
        <taxon>Bacteroidia</taxon>
        <taxon>Bacteroidales</taxon>
        <taxon>Bacteroidaceae</taxon>
        <taxon>Phocaeicola</taxon>
    </lineage>
</organism>
<reference evidence="5 6" key="1">
    <citation type="submission" date="2019-04" db="EMBL/GenBank/DDBJ databases">
        <title>Microbes associate with the intestines of laboratory mice.</title>
        <authorList>
            <person name="Navarre W."/>
            <person name="Wong E."/>
            <person name="Huang K."/>
            <person name="Tropini C."/>
            <person name="Ng K."/>
            <person name="Yu B."/>
        </authorList>
    </citation>
    <scope>NUCLEOTIDE SEQUENCE [LARGE SCALE GENOMIC DNA]</scope>
    <source>
        <strain evidence="5 6">NM22_B1</strain>
    </source>
</reference>
<dbReference type="Pfam" id="PF00891">
    <property type="entry name" value="Methyltransf_2"/>
    <property type="match status" value="1"/>
</dbReference>
<evidence type="ECO:0000313" key="5">
    <source>
        <dbReference type="EMBL" id="TGY68388.1"/>
    </source>
</evidence>
<dbReference type="InterPro" id="IPR029063">
    <property type="entry name" value="SAM-dependent_MTases_sf"/>
</dbReference>
<dbReference type="PANTHER" id="PTHR11746">
    <property type="entry name" value="O-METHYLTRANSFERASE"/>
    <property type="match status" value="1"/>
</dbReference>
<evidence type="ECO:0000256" key="1">
    <source>
        <dbReference type="ARBA" id="ARBA00022603"/>
    </source>
</evidence>
<comment type="caution">
    <text evidence="5">The sequence shown here is derived from an EMBL/GenBank/DDBJ whole genome shotgun (WGS) entry which is preliminary data.</text>
</comment>
<keyword evidence="1 5" id="KW-0489">Methyltransferase</keyword>